<dbReference type="EC" id="6.2.1.3" evidence="3"/>
<evidence type="ECO:0000313" key="6">
    <source>
        <dbReference type="Proteomes" id="UP000230066"/>
    </source>
</evidence>
<sequence>MKGEKGGRYPSLYRKIHNPSPDEPFVSRHLHKQSIVSNVEEGVHTAVVSSKYADRFSHVKTMHDLFEQGLRVSRFLPCLGSRTSTDQPYNWLVYKEVDDLIRAFGSQLLHCVGYKPATDNFVGIYSRNCVGWAVTQHACAAYGYTYVPLYATLGQEALQYILDQTKLEMIVCQTAKEAGSLLREFTWSIRCLVVFVKSPEVDQLKAEFDGRVRIYPFEEFIHEGLQHLQPKAPPKPNVMCTLCYTSGSTGVPKGVMISHEQFIDAMLGSLGTAEGRFICQKSRHFSYLPLAHILEQIFSSLTLIHGARIGYPTGGPETLMDDLGSLQPTVFTAVPRVLSRIRSEYYKKFPKSTCMLNSLQKLINKKFEEQSKGKFNHSSIQDTLFFKKFRKAFGNHVCGVISGGAPLDPEVSQFFRAAFNGPVLEGYGSTETAGVLSMTLCGDREMLIVGSVTRNIEVKLADVPDMGLVALRDNTGEICIRGIRCTKGYYKDEENTRKLFDNEGFLRMGDIGQWTPSGALKIVDRCKNMFKLAQGEYVAAEKVECVYQSCNLVTHILVDGDSRNTFAVAVVVPDLNTLRAQLNLAGSKSPGSRRSSPSAIDLTDNELCNSLEARKFVLKKMNQTARERNLKGFELAKNVHLTTEMFSVENGLFTPTFKIARFKARMHFKEQIQQMYVEGELMA</sequence>
<dbReference type="InterPro" id="IPR042099">
    <property type="entry name" value="ANL_N_sf"/>
</dbReference>
<keyword evidence="2" id="KW-0443">Lipid metabolism</keyword>
<keyword evidence="2" id="KW-0276">Fatty acid metabolism</keyword>
<dbReference type="GO" id="GO:0005783">
    <property type="term" value="C:endoplasmic reticulum"/>
    <property type="evidence" value="ECO:0007669"/>
    <property type="project" value="TreeGrafter"/>
</dbReference>
<proteinExistence type="predicted"/>
<dbReference type="AlphaFoldDB" id="A0A4E0RKK4"/>
<keyword evidence="6" id="KW-1185">Reference proteome</keyword>
<dbReference type="PANTHER" id="PTHR43272:SF107">
    <property type="entry name" value="LONG-CHAIN-FATTY-ACID--COA LIGASE 5"/>
    <property type="match status" value="1"/>
</dbReference>
<dbReference type="GO" id="GO:0004467">
    <property type="term" value="F:long-chain fatty acid-CoA ligase activity"/>
    <property type="evidence" value="ECO:0007669"/>
    <property type="project" value="UniProtKB-EC"/>
</dbReference>
<evidence type="ECO:0000259" key="4">
    <source>
        <dbReference type="Pfam" id="PF00501"/>
    </source>
</evidence>
<dbReference type="InterPro" id="IPR020845">
    <property type="entry name" value="AMP-binding_CS"/>
</dbReference>
<dbReference type="Gene3D" id="3.40.50.12780">
    <property type="entry name" value="N-terminal domain of ligase-like"/>
    <property type="match status" value="1"/>
</dbReference>
<keyword evidence="1 5" id="KW-0436">Ligase</keyword>
<dbReference type="SUPFAM" id="SSF56801">
    <property type="entry name" value="Acetyl-CoA synthetase-like"/>
    <property type="match status" value="1"/>
</dbReference>
<evidence type="ECO:0000313" key="5">
    <source>
        <dbReference type="EMBL" id="THD28345.1"/>
    </source>
</evidence>
<reference evidence="5" key="1">
    <citation type="submission" date="2019-03" db="EMBL/GenBank/DDBJ databases">
        <title>Improved annotation for the trematode Fasciola hepatica.</title>
        <authorList>
            <person name="Choi Y.-J."/>
            <person name="Martin J."/>
            <person name="Mitreva M."/>
        </authorList>
    </citation>
    <scope>NUCLEOTIDE SEQUENCE [LARGE SCALE GENOMIC DNA]</scope>
</reference>
<name>A0A4E0RKK4_FASHE</name>
<dbReference type="GO" id="GO:0016020">
    <property type="term" value="C:membrane"/>
    <property type="evidence" value="ECO:0007669"/>
    <property type="project" value="TreeGrafter"/>
</dbReference>
<accession>A0A4E0RKK4</accession>
<dbReference type="Proteomes" id="UP000230066">
    <property type="component" value="Unassembled WGS sequence"/>
</dbReference>
<evidence type="ECO:0000256" key="2">
    <source>
        <dbReference type="ARBA" id="ARBA00022832"/>
    </source>
</evidence>
<dbReference type="EMBL" id="JXXN02000175">
    <property type="protein sequence ID" value="THD28345.1"/>
    <property type="molecule type" value="Genomic_DNA"/>
</dbReference>
<organism evidence="5 6">
    <name type="scientific">Fasciola hepatica</name>
    <name type="common">Liver fluke</name>
    <dbReference type="NCBI Taxonomy" id="6192"/>
    <lineage>
        <taxon>Eukaryota</taxon>
        <taxon>Metazoa</taxon>
        <taxon>Spiralia</taxon>
        <taxon>Lophotrochozoa</taxon>
        <taxon>Platyhelminthes</taxon>
        <taxon>Trematoda</taxon>
        <taxon>Digenea</taxon>
        <taxon>Plagiorchiida</taxon>
        <taxon>Echinostomata</taxon>
        <taxon>Echinostomatoidea</taxon>
        <taxon>Fasciolidae</taxon>
        <taxon>Fasciola</taxon>
    </lineage>
</organism>
<dbReference type="PANTHER" id="PTHR43272">
    <property type="entry name" value="LONG-CHAIN-FATTY-ACID--COA LIGASE"/>
    <property type="match status" value="1"/>
</dbReference>
<dbReference type="PROSITE" id="PS00455">
    <property type="entry name" value="AMP_BINDING"/>
    <property type="match status" value="1"/>
</dbReference>
<dbReference type="Pfam" id="PF00501">
    <property type="entry name" value="AMP-binding"/>
    <property type="match status" value="1"/>
</dbReference>
<feature type="domain" description="AMP-dependent synthetase/ligase" evidence="4">
    <location>
        <begin position="87"/>
        <end position="490"/>
    </location>
</feature>
<evidence type="ECO:0000256" key="3">
    <source>
        <dbReference type="ARBA" id="ARBA00026121"/>
    </source>
</evidence>
<evidence type="ECO:0000256" key="1">
    <source>
        <dbReference type="ARBA" id="ARBA00022598"/>
    </source>
</evidence>
<protein>
    <recommendedName>
        <fullName evidence="3">long-chain-fatty-acid--CoA ligase</fullName>
        <ecNumber evidence="3">6.2.1.3</ecNumber>
    </recommendedName>
</protein>
<dbReference type="InterPro" id="IPR000873">
    <property type="entry name" value="AMP-dep_synth/lig_dom"/>
</dbReference>
<comment type="caution">
    <text evidence="5">The sequence shown here is derived from an EMBL/GenBank/DDBJ whole genome shotgun (WGS) entry which is preliminary data.</text>
</comment>
<gene>
    <name evidence="5" type="ORF">D915_000766</name>
</gene>